<protein>
    <submittedName>
        <fullName evidence="1">Uncharacterized protein</fullName>
    </submittedName>
</protein>
<dbReference type="EMBL" id="BLYI01000042">
    <property type="protein sequence ID" value="GFO85460.1"/>
    <property type="molecule type" value="Genomic_DNA"/>
</dbReference>
<proteinExistence type="predicted"/>
<dbReference type="Proteomes" id="UP000613208">
    <property type="component" value="Unassembled WGS sequence"/>
</dbReference>
<evidence type="ECO:0000313" key="1">
    <source>
        <dbReference type="EMBL" id="GFO85460.1"/>
    </source>
</evidence>
<accession>A0A916QA35</accession>
<evidence type="ECO:0000313" key="2">
    <source>
        <dbReference type="Proteomes" id="UP000613208"/>
    </source>
</evidence>
<comment type="caution">
    <text evidence="1">The sequence shown here is derived from an EMBL/GenBank/DDBJ whole genome shotgun (WGS) entry which is preliminary data.</text>
</comment>
<dbReference type="AlphaFoldDB" id="A0A916QA35"/>
<keyword evidence="2" id="KW-1185">Reference proteome</keyword>
<reference evidence="1" key="1">
    <citation type="submission" date="2020-06" db="EMBL/GenBank/DDBJ databases">
        <title>Characterization of fructooligosaccharide metabolism and fructooligosaccharide-degrading enzymes in human commensal butyrate producers.</title>
        <authorList>
            <person name="Tanno H."/>
            <person name="Fujii T."/>
            <person name="Hirano K."/>
            <person name="Maeno S."/>
            <person name="Tonozuka T."/>
            <person name="Sakamoto M."/>
            <person name="Ohkuma M."/>
            <person name="Tochio T."/>
            <person name="Endo A."/>
        </authorList>
    </citation>
    <scope>NUCLEOTIDE SEQUENCE</scope>
    <source>
        <strain evidence="1">JCM 17466</strain>
    </source>
</reference>
<organism evidence="1 2">
    <name type="scientific">Anaerostipes butyraticus</name>
    <dbReference type="NCBI Taxonomy" id="645466"/>
    <lineage>
        <taxon>Bacteria</taxon>
        <taxon>Bacillati</taxon>
        <taxon>Bacillota</taxon>
        <taxon>Clostridia</taxon>
        <taxon>Lachnospirales</taxon>
        <taxon>Lachnospiraceae</taxon>
        <taxon>Anaerostipes</taxon>
    </lineage>
</organism>
<gene>
    <name evidence="1" type="ORF">ANBU17_18070</name>
</gene>
<name>A0A916QA35_9FIRM</name>
<sequence>MLPKVRKELSKPAVGGCINWKNETDLTRYCDSRTEYSKSLNGKNGKGVNLIKKDTKEVI</sequence>